<evidence type="ECO:0000256" key="5">
    <source>
        <dbReference type="ARBA" id="ARBA00022723"/>
    </source>
</evidence>
<dbReference type="FunFam" id="1.20.1540.10:FF:000026">
    <property type="entry name" value="Rhomboid-like protein 14, mitochondrial"/>
    <property type="match status" value="1"/>
</dbReference>
<dbReference type="PROSITE" id="PS50199">
    <property type="entry name" value="ZF_RANBP2_2"/>
    <property type="match status" value="1"/>
</dbReference>
<keyword evidence="8" id="KW-0862">Zinc</keyword>
<organism evidence="14 15">
    <name type="scientific">Iris pallida</name>
    <name type="common">Sweet iris</name>
    <dbReference type="NCBI Taxonomy" id="29817"/>
    <lineage>
        <taxon>Eukaryota</taxon>
        <taxon>Viridiplantae</taxon>
        <taxon>Streptophyta</taxon>
        <taxon>Embryophyta</taxon>
        <taxon>Tracheophyta</taxon>
        <taxon>Spermatophyta</taxon>
        <taxon>Magnoliopsida</taxon>
        <taxon>Liliopsida</taxon>
        <taxon>Asparagales</taxon>
        <taxon>Iridaceae</taxon>
        <taxon>Iridoideae</taxon>
        <taxon>Irideae</taxon>
        <taxon>Iris</taxon>
    </lineage>
</organism>
<dbReference type="InterPro" id="IPR035952">
    <property type="entry name" value="Rhomboid-like_sf"/>
</dbReference>
<feature type="transmembrane region" description="Helical" evidence="12">
    <location>
        <begin position="186"/>
        <end position="216"/>
    </location>
</feature>
<feature type="transmembrane region" description="Helical" evidence="12">
    <location>
        <begin position="114"/>
        <end position="140"/>
    </location>
</feature>
<reference evidence="14" key="2">
    <citation type="submission" date="2023-04" db="EMBL/GenBank/DDBJ databases">
        <authorList>
            <person name="Bruccoleri R.E."/>
            <person name="Oakeley E.J."/>
            <person name="Faust A.-M."/>
            <person name="Dessus-Babus S."/>
            <person name="Altorfer M."/>
            <person name="Burckhardt D."/>
            <person name="Oertli M."/>
            <person name="Naumann U."/>
            <person name="Petersen F."/>
            <person name="Wong J."/>
        </authorList>
    </citation>
    <scope>NUCLEOTIDE SEQUENCE</scope>
    <source>
        <strain evidence="14">GSM-AAB239-AS_SAM_17_03QT</strain>
        <tissue evidence="14">Leaf</tissue>
    </source>
</reference>
<evidence type="ECO:0000256" key="12">
    <source>
        <dbReference type="SAM" id="Phobius"/>
    </source>
</evidence>
<keyword evidence="15" id="KW-1185">Reference proteome</keyword>
<dbReference type="PROSITE" id="PS01358">
    <property type="entry name" value="ZF_RANBP2_1"/>
    <property type="match status" value="1"/>
</dbReference>
<dbReference type="InterPro" id="IPR036443">
    <property type="entry name" value="Znf_RanBP2_sf"/>
</dbReference>
<keyword evidence="9 12" id="KW-1133">Transmembrane helix</keyword>
<dbReference type="GO" id="GO:0004252">
    <property type="term" value="F:serine-type endopeptidase activity"/>
    <property type="evidence" value="ECO:0007669"/>
    <property type="project" value="InterPro"/>
</dbReference>
<comment type="caution">
    <text evidence="14">The sequence shown here is derived from an EMBL/GenBank/DDBJ whole genome shotgun (WGS) entry which is preliminary data.</text>
</comment>
<evidence type="ECO:0000259" key="13">
    <source>
        <dbReference type="PROSITE" id="PS50199"/>
    </source>
</evidence>
<evidence type="ECO:0000256" key="3">
    <source>
        <dbReference type="ARBA" id="ARBA00022670"/>
    </source>
</evidence>
<keyword evidence="6 11" id="KW-0863">Zinc-finger</keyword>
<dbReference type="GO" id="GO:0016020">
    <property type="term" value="C:membrane"/>
    <property type="evidence" value="ECO:0007669"/>
    <property type="project" value="UniProtKB-SubCell"/>
</dbReference>
<gene>
    <name evidence="14" type="ORF">M6B38_113975</name>
</gene>
<evidence type="ECO:0000313" key="14">
    <source>
        <dbReference type="EMBL" id="KAJ6853724.1"/>
    </source>
</evidence>
<dbReference type="EMBL" id="JANAVB010000398">
    <property type="protein sequence ID" value="KAJ6853724.1"/>
    <property type="molecule type" value="Genomic_DNA"/>
</dbReference>
<feature type="transmembrane region" description="Helical" evidence="12">
    <location>
        <begin position="228"/>
        <end position="246"/>
    </location>
</feature>
<evidence type="ECO:0000256" key="2">
    <source>
        <dbReference type="ARBA" id="ARBA00009045"/>
    </source>
</evidence>
<dbReference type="Proteomes" id="UP001140949">
    <property type="component" value="Unassembled WGS sequence"/>
</dbReference>
<evidence type="ECO:0000256" key="6">
    <source>
        <dbReference type="ARBA" id="ARBA00022771"/>
    </source>
</evidence>
<dbReference type="GO" id="GO:0006508">
    <property type="term" value="P:proteolysis"/>
    <property type="evidence" value="ECO:0007669"/>
    <property type="project" value="UniProtKB-KW"/>
</dbReference>
<name>A0AAX6ILN9_IRIPA</name>
<evidence type="ECO:0000256" key="11">
    <source>
        <dbReference type="PROSITE-ProRule" id="PRU00322"/>
    </source>
</evidence>
<protein>
    <submittedName>
        <fullName evidence="14">Rhomboid-like protein 14, mitochondrial</fullName>
    </submittedName>
</protein>
<sequence length="332" mass="36896">MDDYFGSVGKGRMLPLLAIQVASEYHRAGMKPPVTSALLAANTLIYFRPGPLDRLLPTVTRAAFNPHLILKYGDFKRFFLSPFYHIDETHLVYNMMSLVWKGVQLESAMDSVDFASMVASLLCLSQGITLILAKSCLLLFDYKTPYYRQLGIGFSGILFAMKVVINSQSDGLTPVFGVEILSRHAAWVELILTYILVPSSSFLGHLGGILAGLLYLQLRKFSSGFDPLAFLMRNVVGATTWPLRFIQKLFQSRRRRISGRGTVGRNQPPGLASGVWRCPLCAFDNTGWADVCERCSTQQIGVSASSSVQSPNPSGELDVDEVRLRRLARFDR</sequence>
<evidence type="ECO:0000256" key="7">
    <source>
        <dbReference type="ARBA" id="ARBA00022801"/>
    </source>
</evidence>
<keyword evidence="10 12" id="KW-0472">Membrane</keyword>
<proteinExistence type="inferred from homology"/>
<feature type="domain" description="RanBP2-type" evidence="13">
    <location>
        <begin position="272"/>
        <end position="301"/>
    </location>
</feature>
<accession>A0AAX6ILN9</accession>
<evidence type="ECO:0000256" key="9">
    <source>
        <dbReference type="ARBA" id="ARBA00022989"/>
    </source>
</evidence>
<keyword evidence="3" id="KW-0645">Protease</keyword>
<evidence type="ECO:0000256" key="4">
    <source>
        <dbReference type="ARBA" id="ARBA00022692"/>
    </source>
</evidence>
<reference evidence="14" key="1">
    <citation type="journal article" date="2023" name="GigaByte">
        <title>Genome assembly of the bearded iris, Iris pallida Lam.</title>
        <authorList>
            <person name="Bruccoleri R.E."/>
            <person name="Oakeley E.J."/>
            <person name="Faust A.M.E."/>
            <person name="Altorfer M."/>
            <person name="Dessus-Babus S."/>
            <person name="Burckhardt D."/>
            <person name="Oertli M."/>
            <person name="Naumann U."/>
            <person name="Petersen F."/>
            <person name="Wong J."/>
        </authorList>
    </citation>
    <scope>NUCLEOTIDE SEQUENCE</scope>
    <source>
        <strain evidence="14">GSM-AAB239-AS_SAM_17_03QT</strain>
    </source>
</reference>
<evidence type="ECO:0000256" key="1">
    <source>
        <dbReference type="ARBA" id="ARBA00004141"/>
    </source>
</evidence>
<evidence type="ECO:0000256" key="10">
    <source>
        <dbReference type="ARBA" id="ARBA00023136"/>
    </source>
</evidence>
<dbReference type="Pfam" id="PF01694">
    <property type="entry name" value="Rhomboid"/>
    <property type="match status" value="1"/>
</dbReference>
<dbReference type="InterPro" id="IPR001876">
    <property type="entry name" value="Znf_RanBP2"/>
</dbReference>
<dbReference type="SUPFAM" id="SSF90209">
    <property type="entry name" value="Ran binding protein zinc finger-like"/>
    <property type="match status" value="1"/>
</dbReference>
<keyword evidence="4 12" id="KW-0812">Transmembrane</keyword>
<dbReference type="GO" id="GO:0008270">
    <property type="term" value="F:zinc ion binding"/>
    <property type="evidence" value="ECO:0007669"/>
    <property type="project" value="UniProtKB-KW"/>
</dbReference>
<comment type="subcellular location">
    <subcellularLocation>
        <location evidence="1">Membrane</location>
        <topology evidence="1">Multi-pass membrane protein</topology>
    </subcellularLocation>
</comment>
<dbReference type="AlphaFoldDB" id="A0AAX6ILN9"/>
<dbReference type="SUPFAM" id="SSF144091">
    <property type="entry name" value="Rhomboid-like"/>
    <property type="match status" value="1"/>
</dbReference>
<keyword evidence="5" id="KW-0479">Metal-binding</keyword>
<dbReference type="PANTHER" id="PTHR43066:SF1">
    <property type="entry name" value="RHOMBOID PROTEIN 2"/>
    <property type="match status" value="1"/>
</dbReference>
<evidence type="ECO:0000256" key="8">
    <source>
        <dbReference type="ARBA" id="ARBA00022833"/>
    </source>
</evidence>
<dbReference type="PANTHER" id="PTHR43066">
    <property type="entry name" value="RHOMBOID-RELATED PROTEIN"/>
    <property type="match status" value="1"/>
</dbReference>
<dbReference type="Gene3D" id="1.20.1540.10">
    <property type="entry name" value="Rhomboid-like"/>
    <property type="match status" value="1"/>
</dbReference>
<comment type="similarity">
    <text evidence="2">Belongs to the peptidase S54 family.</text>
</comment>
<dbReference type="InterPro" id="IPR022764">
    <property type="entry name" value="Peptidase_S54_rhomboid_dom"/>
</dbReference>
<evidence type="ECO:0000313" key="15">
    <source>
        <dbReference type="Proteomes" id="UP001140949"/>
    </source>
</evidence>
<keyword evidence="7" id="KW-0378">Hydrolase</keyword>